<reference evidence="1 2" key="1">
    <citation type="submission" date="2020-04" db="EMBL/GenBank/DDBJ databases">
        <authorList>
            <person name="De Canck E."/>
        </authorList>
    </citation>
    <scope>NUCLEOTIDE SEQUENCE [LARGE SCALE GENOMIC DNA]</scope>
    <source>
        <strain evidence="1 2">LMG 28688</strain>
    </source>
</reference>
<gene>
    <name evidence="1" type="ORF">LMG28688_01598</name>
</gene>
<name>A0A6J5FS39_9BURK</name>
<dbReference type="Proteomes" id="UP000494119">
    <property type="component" value="Unassembled WGS sequence"/>
</dbReference>
<protein>
    <recommendedName>
        <fullName evidence="3">Myb-like domain-containing protein</fullName>
    </recommendedName>
</protein>
<sequence length="217" mass="24563">MRQFWTSEEDDVLRDVARRGVGLIGEMHRLPGRTHSAARQHAWAALKLKLGGRVWTDDERETLRRIYASDESVKHAVGRLLPGRTYSMAKQEAVRLDIASGKVRRVYGYSLIFYRAERLLADGRKVSVKQLAAELGSSISATKRALKRQHGVRTRVGDYGRLSNGHWEDLWMLGSGPDAPRPPRRTAAQVCRLKRARAKVREGRIDPFATLRQQIAA</sequence>
<accession>A0A6J5FS39</accession>
<organism evidence="1 2">
    <name type="scientific">Paraburkholderia caffeinitolerans</name>
    <dbReference type="NCBI Taxonomy" id="1723730"/>
    <lineage>
        <taxon>Bacteria</taxon>
        <taxon>Pseudomonadati</taxon>
        <taxon>Pseudomonadota</taxon>
        <taxon>Betaproteobacteria</taxon>
        <taxon>Burkholderiales</taxon>
        <taxon>Burkholderiaceae</taxon>
        <taxon>Paraburkholderia</taxon>
    </lineage>
</organism>
<dbReference type="EMBL" id="CADIKL010000006">
    <property type="protein sequence ID" value="CAB3783193.1"/>
    <property type="molecule type" value="Genomic_DNA"/>
</dbReference>
<dbReference type="AlphaFoldDB" id="A0A6J5FS39"/>
<evidence type="ECO:0000313" key="1">
    <source>
        <dbReference type="EMBL" id="CAB3783193.1"/>
    </source>
</evidence>
<proteinExistence type="predicted"/>
<evidence type="ECO:0008006" key="3">
    <source>
        <dbReference type="Google" id="ProtNLM"/>
    </source>
</evidence>
<evidence type="ECO:0000313" key="2">
    <source>
        <dbReference type="Proteomes" id="UP000494119"/>
    </source>
</evidence>
<keyword evidence="2" id="KW-1185">Reference proteome</keyword>
<dbReference type="RefSeq" id="WP_175194567.1">
    <property type="nucleotide sequence ID" value="NZ_CADIKL010000006.1"/>
</dbReference>